<evidence type="ECO:0000313" key="2">
    <source>
        <dbReference type="Proteomes" id="UP000199158"/>
    </source>
</evidence>
<evidence type="ECO:0000313" key="1">
    <source>
        <dbReference type="EMBL" id="SEN13990.1"/>
    </source>
</evidence>
<dbReference type="STRING" id="474960.SAMN05216180_2875"/>
<dbReference type="Proteomes" id="UP000199158">
    <property type="component" value="Unassembled WGS sequence"/>
</dbReference>
<dbReference type="EMBL" id="FOCG01000004">
    <property type="protein sequence ID" value="SEN13990.1"/>
    <property type="molecule type" value="Genomic_DNA"/>
</dbReference>
<dbReference type="RefSeq" id="WP_092756407.1">
    <property type="nucleotide sequence ID" value="NZ_FOCG01000004.1"/>
</dbReference>
<protein>
    <submittedName>
        <fullName evidence="1">Uncharacterized protein</fullName>
    </submittedName>
</protein>
<gene>
    <name evidence="1" type="ORF">SAMN05216180_2875</name>
</gene>
<organism evidence="1 2">
    <name type="scientific">Hydrogenoanaerobacterium saccharovorans</name>
    <dbReference type="NCBI Taxonomy" id="474960"/>
    <lineage>
        <taxon>Bacteria</taxon>
        <taxon>Bacillati</taxon>
        <taxon>Bacillota</taxon>
        <taxon>Clostridia</taxon>
        <taxon>Eubacteriales</taxon>
        <taxon>Oscillospiraceae</taxon>
        <taxon>Hydrogenoanaerobacterium</taxon>
    </lineage>
</organism>
<accession>A0A1H8E3G6</accession>
<dbReference type="AlphaFoldDB" id="A0A1H8E3G6"/>
<name>A0A1H8E3G6_9FIRM</name>
<keyword evidence="2" id="KW-1185">Reference proteome</keyword>
<dbReference type="PROSITE" id="PS51257">
    <property type="entry name" value="PROKAR_LIPOPROTEIN"/>
    <property type="match status" value="1"/>
</dbReference>
<proteinExistence type="predicted"/>
<reference evidence="1 2" key="1">
    <citation type="submission" date="2016-10" db="EMBL/GenBank/DDBJ databases">
        <authorList>
            <person name="de Groot N.N."/>
        </authorList>
    </citation>
    <scope>NUCLEOTIDE SEQUENCE [LARGE SCALE GENOMIC DNA]</scope>
    <source>
        <strain evidence="1 2">CGMCC 1.5070</strain>
    </source>
</reference>
<sequence length="264" mass="30153">MFGKKLVMIFLVCISIFLAVGILTACTTSKSTPNIATESFEVAQDEVPNTIEKEQTYTEPKSDRSDISATSKERSGLSNVLEFFEQTNNEELCNLFRYAAAMGLGVPFDEYQGFNSPTEIDSNGLLIFFLLAANEKDYYDKTSNQYIISIEKINRFFNTYFEEFTFVPEKIERFKDKYDANKQEFHLSVFSPMAGPINVDINDKIDNKDETATINATYEFDNKTYAQASLFLRINNGKPLFQSYKVNHNKQTAEVDEMPANNEK</sequence>